<organism evidence="1">
    <name type="scientific">Zea mays</name>
    <name type="common">Maize</name>
    <dbReference type="NCBI Taxonomy" id="4577"/>
    <lineage>
        <taxon>Eukaryota</taxon>
        <taxon>Viridiplantae</taxon>
        <taxon>Streptophyta</taxon>
        <taxon>Embryophyta</taxon>
        <taxon>Tracheophyta</taxon>
        <taxon>Spermatophyta</taxon>
        <taxon>Magnoliopsida</taxon>
        <taxon>Liliopsida</taxon>
        <taxon>Poales</taxon>
        <taxon>Poaceae</taxon>
        <taxon>PACMAD clade</taxon>
        <taxon>Panicoideae</taxon>
        <taxon>Andropogonodae</taxon>
        <taxon>Andropogoneae</taxon>
        <taxon>Tripsacinae</taxon>
        <taxon>Zea</taxon>
    </lineage>
</organism>
<reference evidence="1" key="1">
    <citation type="journal article" date="2009" name="Plant Mol. Biol.">
        <title>Insights into corn genes derived from large-scale cDNA sequencing.</title>
        <authorList>
            <person name="Alexandrov N.N."/>
            <person name="Brover V.V."/>
            <person name="Freidin S."/>
            <person name="Troukhan M.E."/>
            <person name="Tatarinova T.V."/>
            <person name="Zhang H."/>
            <person name="Swaller T.J."/>
            <person name="Lu Y.P."/>
            <person name="Bouck J."/>
            <person name="Flavell R.B."/>
            <person name="Feldmann K.A."/>
        </authorList>
    </citation>
    <scope>NUCLEOTIDE SEQUENCE</scope>
</reference>
<accession>B6SM07</accession>
<name>B6SM07_MAIZE</name>
<protein>
    <submittedName>
        <fullName evidence="1">Uncharacterized protein</fullName>
    </submittedName>
</protein>
<proteinExistence type="evidence at transcript level"/>
<dbReference type="EMBL" id="EU953772">
    <property type="protein sequence ID" value="ACG25890.1"/>
    <property type="molecule type" value="mRNA"/>
</dbReference>
<dbReference type="AlphaFoldDB" id="B6SM07"/>
<evidence type="ECO:0000313" key="1">
    <source>
        <dbReference type="EMBL" id="ACG25890.1"/>
    </source>
</evidence>
<sequence length="32" mass="3722">MMLNSMDASLVIPPVIFLWMDVHVRCTLMNKD</sequence>